<dbReference type="EMBL" id="JAAAIL010002770">
    <property type="protein sequence ID" value="KAG0254629.1"/>
    <property type="molecule type" value="Genomic_DNA"/>
</dbReference>
<evidence type="ECO:0000313" key="2">
    <source>
        <dbReference type="Proteomes" id="UP001194580"/>
    </source>
</evidence>
<evidence type="ECO:0000313" key="1">
    <source>
        <dbReference type="EMBL" id="KAG0254629.1"/>
    </source>
</evidence>
<accession>A0AAD4D1D6</accession>
<proteinExistence type="predicted"/>
<dbReference type="AlphaFoldDB" id="A0AAD4D1D6"/>
<name>A0AAD4D1D6_9FUNG</name>
<dbReference type="Proteomes" id="UP001194580">
    <property type="component" value="Unassembled WGS sequence"/>
</dbReference>
<comment type="caution">
    <text evidence="1">The sequence shown here is derived from an EMBL/GenBank/DDBJ whole genome shotgun (WGS) entry which is preliminary data.</text>
</comment>
<sequence>LCSRASWETRMSATGPDLLLRRISKASGRMLQRMLSSLRSSWLLSRPPLKPQAICTLHSTHYGAA</sequence>
<feature type="non-terminal residue" evidence="1">
    <location>
        <position position="65"/>
    </location>
</feature>
<protein>
    <submittedName>
        <fullName evidence="1">Uncharacterized protein</fullName>
    </submittedName>
</protein>
<feature type="non-terminal residue" evidence="1">
    <location>
        <position position="1"/>
    </location>
</feature>
<gene>
    <name evidence="1" type="ORF">BGZ95_005974</name>
</gene>
<reference evidence="1" key="1">
    <citation type="journal article" date="2020" name="Fungal Divers.">
        <title>Resolving the Mortierellaceae phylogeny through synthesis of multi-gene phylogenetics and phylogenomics.</title>
        <authorList>
            <person name="Vandepol N."/>
            <person name="Liber J."/>
            <person name="Desiro A."/>
            <person name="Na H."/>
            <person name="Kennedy M."/>
            <person name="Barry K."/>
            <person name="Grigoriev I.V."/>
            <person name="Miller A.N."/>
            <person name="O'Donnell K."/>
            <person name="Stajich J.E."/>
            <person name="Bonito G."/>
        </authorList>
    </citation>
    <scope>NUCLEOTIDE SEQUENCE</scope>
    <source>
        <strain evidence="1">NRRL 28262</strain>
    </source>
</reference>
<organism evidence="1 2">
    <name type="scientific">Linnemannia exigua</name>
    <dbReference type="NCBI Taxonomy" id="604196"/>
    <lineage>
        <taxon>Eukaryota</taxon>
        <taxon>Fungi</taxon>
        <taxon>Fungi incertae sedis</taxon>
        <taxon>Mucoromycota</taxon>
        <taxon>Mortierellomycotina</taxon>
        <taxon>Mortierellomycetes</taxon>
        <taxon>Mortierellales</taxon>
        <taxon>Mortierellaceae</taxon>
        <taxon>Linnemannia</taxon>
    </lineage>
</organism>
<keyword evidence="2" id="KW-1185">Reference proteome</keyword>